<dbReference type="GO" id="GO:0006508">
    <property type="term" value="P:proteolysis"/>
    <property type="evidence" value="ECO:0007669"/>
    <property type="project" value="UniProtKB-KW"/>
</dbReference>
<dbReference type="PANTHER" id="PTHR43806">
    <property type="entry name" value="PEPTIDASE S8"/>
    <property type="match status" value="1"/>
</dbReference>
<dbReference type="InterPro" id="IPR023828">
    <property type="entry name" value="Peptidase_S8_Ser-AS"/>
</dbReference>
<dbReference type="PANTHER" id="PTHR43806:SF14">
    <property type="entry name" value="TRIPEPTIDYL-PEPTIDASE 2"/>
    <property type="match status" value="1"/>
</dbReference>
<evidence type="ECO:0000313" key="8">
    <source>
        <dbReference type="Proteomes" id="UP000015102"/>
    </source>
</evidence>
<accession>T1GHQ0</accession>
<keyword evidence="4" id="KW-0720">Serine protease</keyword>
<evidence type="ECO:0000256" key="4">
    <source>
        <dbReference type="ARBA" id="ARBA00022825"/>
    </source>
</evidence>
<dbReference type="PROSITE" id="PS51892">
    <property type="entry name" value="SUBTILASE"/>
    <property type="match status" value="1"/>
</dbReference>
<dbReference type="Gene3D" id="3.40.50.200">
    <property type="entry name" value="Peptidase S8/S53 domain"/>
    <property type="match status" value="1"/>
</dbReference>
<evidence type="ECO:0000256" key="5">
    <source>
        <dbReference type="PROSITE-ProRule" id="PRU01240"/>
    </source>
</evidence>
<evidence type="ECO:0000259" key="6">
    <source>
        <dbReference type="Pfam" id="PF00082"/>
    </source>
</evidence>
<dbReference type="STRING" id="36166.T1GHQ0"/>
<dbReference type="SUPFAM" id="SSF52743">
    <property type="entry name" value="Subtilisin-like"/>
    <property type="match status" value="1"/>
</dbReference>
<dbReference type="EnsemblMetazoa" id="MESCA002958-RA">
    <property type="protein sequence ID" value="MESCA002958-PA"/>
    <property type="gene ID" value="MESCA002958"/>
</dbReference>
<dbReference type="PROSITE" id="PS00138">
    <property type="entry name" value="SUBTILASE_SER"/>
    <property type="match status" value="1"/>
</dbReference>
<comment type="caution">
    <text evidence="5">Lacks conserved residue(s) required for the propagation of feature annotation.</text>
</comment>
<proteinExistence type="inferred from homology"/>
<dbReference type="GO" id="GO:0005829">
    <property type="term" value="C:cytosol"/>
    <property type="evidence" value="ECO:0007669"/>
    <property type="project" value="TreeGrafter"/>
</dbReference>
<dbReference type="Pfam" id="PF00082">
    <property type="entry name" value="Peptidase_S8"/>
    <property type="match status" value="1"/>
</dbReference>
<name>T1GHQ0_MEGSC</name>
<reference evidence="8" key="1">
    <citation type="submission" date="2013-02" db="EMBL/GenBank/DDBJ databases">
        <authorList>
            <person name="Hughes D."/>
        </authorList>
    </citation>
    <scope>NUCLEOTIDE SEQUENCE</scope>
    <source>
        <strain>Durham</strain>
        <strain evidence="8">NC isolate 2 -- Noor lab</strain>
    </source>
</reference>
<comment type="similarity">
    <text evidence="1 5">Belongs to the peptidase S8 family.</text>
</comment>
<keyword evidence="8" id="KW-1185">Reference proteome</keyword>
<dbReference type="GO" id="GO:0008240">
    <property type="term" value="F:tripeptidyl-peptidase activity"/>
    <property type="evidence" value="ECO:0007669"/>
    <property type="project" value="TreeGrafter"/>
</dbReference>
<evidence type="ECO:0000256" key="3">
    <source>
        <dbReference type="ARBA" id="ARBA00022801"/>
    </source>
</evidence>
<organism evidence="7 8">
    <name type="scientific">Megaselia scalaris</name>
    <name type="common">Humpbacked fly</name>
    <name type="synonym">Phora scalaris</name>
    <dbReference type="NCBI Taxonomy" id="36166"/>
    <lineage>
        <taxon>Eukaryota</taxon>
        <taxon>Metazoa</taxon>
        <taxon>Ecdysozoa</taxon>
        <taxon>Arthropoda</taxon>
        <taxon>Hexapoda</taxon>
        <taxon>Insecta</taxon>
        <taxon>Pterygota</taxon>
        <taxon>Neoptera</taxon>
        <taxon>Endopterygota</taxon>
        <taxon>Diptera</taxon>
        <taxon>Brachycera</taxon>
        <taxon>Muscomorpha</taxon>
        <taxon>Platypezoidea</taxon>
        <taxon>Phoridae</taxon>
        <taxon>Megaseliini</taxon>
        <taxon>Megaselia</taxon>
    </lineage>
</organism>
<dbReference type="EMBL" id="CAQQ02173087">
    <property type="status" value="NOT_ANNOTATED_CDS"/>
    <property type="molecule type" value="Genomic_DNA"/>
</dbReference>
<dbReference type="Proteomes" id="UP000015102">
    <property type="component" value="Unassembled WGS sequence"/>
</dbReference>
<keyword evidence="3" id="KW-0378">Hydrolase</keyword>
<sequence>MVQLYVPSEHHRPKGIMLRVGAYVSPQMMEGEYSMREKLPANVYTWTSRDPCIDGGRAVTVCAPGAAITSVPEFTMSKSMLMNGTSMAAPHVAGAI</sequence>
<evidence type="ECO:0000256" key="2">
    <source>
        <dbReference type="ARBA" id="ARBA00022670"/>
    </source>
</evidence>
<evidence type="ECO:0000313" key="7">
    <source>
        <dbReference type="EnsemblMetazoa" id="MESCA002958-PA"/>
    </source>
</evidence>
<dbReference type="InterPro" id="IPR050131">
    <property type="entry name" value="Peptidase_S8_subtilisin-like"/>
</dbReference>
<keyword evidence="2" id="KW-0645">Protease</keyword>
<dbReference type="InterPro" id="IPR036852">
    <property type="entry name" value="Peptidase_S8/S53_dom_sf"/>
</dbReference>
<dbReference type="AlphaFoldDB" id="T1GHQ0"/>
<evidence type="ECO:0000256" key="1">
    <source>
        <dbReference type="ARBA" id="ARBA00011073"/>
    </source>
</evidence>
<dbReference type="HOGENOM" id="CLU_2365582_0_0_1"/>
<dbReference type="GO" id="GO:0004252">
    <property type="term" value="F:serine-type endopeptidase activity"/>
    <property type="evidence" value="ECO:0007669"/>
    <property type="project" value="InterPro"/>
</dbReference>
<dbReference type="InterPro" id="IPR000209">
    <property type="entry name" value="Peptidase_S8/S53_dom"/>
</dbReference>
<protein>
    <recommendedName>
        <fullName evidence="6">Peptidase S8/S53 domain-containing protein</fullName>
    </recommendedName>
</protein>
<feature type="domain" description="Peptidase S8/S53" evidence="6">
    <location>
        <begin position="20"/>
        <end position="95"/>
    </location>
</feature>
<reference evidence="7" key="2">
    <citation type="submission" date="2015-06" db="UniProtKB">
        <authorList>
            <consortium name="EnsemblMetazoa"/>
        </authorList>
    </citation>
    <scope>IDENTIFICATION</scope>
</reference>